<dbReference type="Proteomes" id="UP000186309">
    <property type="component" value="Chromosome"/>
</dbReference>
<keyword evidence="1" id="KW-0472">Membrane</keyword>
<feature type="transmembrane region" description="Helical" evidence="1">
    <location>
        <begin position="94"/>
        <end position="123"/>
    </location>
</feature>
<dbReference type="PANTHER" id="PTHR30569:SF0">
    <property type="entry name" value="CYTOSINE PERMEASE"/>
    <property type="match status" value="1"/>
</dbReference>
<feature type="transmembrane region" description="Helical" evidence="1">
    <location>
        <begin position="330"/>
        <end position="350"/>
    </location>
</feature>
<dbReference type="GO" id="GO:0015209">
    <property type="term" value="F:cytosine transmembrane transporter activity"/>
    <property type="evidence" value="ECO:0007669"/>
    <property type="project" value="InterPro"/>
</dbReference>
<feature type="transmembrane region" description="Helical" evidence="1">
    <location>
        <begin position="427"/>
        <end position="445"/>
    </location>
</feature>
<keyword evidence="3" id="KW-1185">Reference proteome</keyword>
<dbReference type="AlphaFoldDB" id="A0A1U7CN63"/>
<dbReference type="STRING" id="1387353.BSF38_01814"/>
<proteinExistence type="predicted"/>
<feature type="transmembrane region" description="Helical" evidence="1">
    <location>
        <begin position="356"/>
        <end position="377"/>
    </location>
</feature>
<dbReference type="GO" id="GO:0005886">
    <property type="term" value="C:plasma membrane"/>
    <property type="evidence" value="ECO:0007669"/>
    <property type="project" value="TreeGrafter"/>
</dbReference>
<accession>A0A1U7CN63</accession>
<evidence type="ECO:0000313" key="3">
    <source>
        <dbReference type="Proteomes" id="UP000186309"/>
    </source>
</evidence>
<feature type="transmembrane region" description="Helical" evidence="1">
    <location>
        <begin position="60"/>
        <end position="82"/>
    </location>
</feature>
<keyword evidence="1" id="KW-1133">Transmembrane helix</keyword>
<organism evidence="2 3">
    <name type="scientific">Paludisphaera borealis</name>
    <dbReference type="NCBI Taxonomy" id="1387353"/>
    <lineage>
        <taxon>Bacteria</taxon>
        <taxon>Pseudomonadati</taxon>
        <taxon>Planctomycetota</taxon>
        <taxon>Planctomycetia</taxon>
        <taxon>Isosphaerales</taxon>
        <taxon>Isosphaeraceae</taxon>
        <taxon>Paludisphaera</taxon>
    </lineage>
</organism>
<name>A0A1U7CN63_9BACT</name>
<feature type="transmembrane region" description="Helical" evidence="1">
    <location>
        <begin position="246"/>
        <end position="273"/>
    </location>
</feature>
<feature type="transmembrane region" description="Helical" evidence="1">
    <location>
        <begin position="389"/>
        <end position="407"/>
    </location>
</feature>
<gene>
    <name evidence="2" type="ORF">BSF38_01814</name>
</gene>
<dbReference type="RefSeq" id="WP_076344926.1">
    <property type="nucleotide sequence ID" value="NZ_CP019082.1"/>
</dbReference>
<sequence length="458" mass="47058">MSTQTTAAPSQLPDYLASATPNPSANRAPWYTNTAPTFAGVFLWFIFWNSVSSSGLSTGGLWPSIIGIVVAALICHFLFYLAPGLLGMKTGLPLYVVGTSTFGSLGGLIMPGFLMGALQFGWLGVNSWGSATFLKESFGGGDGMFYALCVIWAVGAAFVGLKGIQYVAKVATFLPIIPLAVLIIGLVLFGGSAFSYKPTAEPAASGGAMTTILLIVTYIVGFFATAGAAGVDFGTNSRDGDDVKKGGYVGILAAIVLTAVISVLVVAGARASGAIDGTVVNMTDALATKLSPGFFKAVMIGLTLASFPGACFSSFIAANSFKTVMPKVNPLVSVGIGTIVSIALAVTGYAGDLPSVFGIIGASFGPICGAMTADYLLNGRRWSGPRAGFNPAGWVAWALGFFVGVMPNLHKVESLANAIPDVPAAPVVAYVVGFVVYAVCFKIGVKTPVLDMPKRIDA</sequence>
<feature type="transmembrane region" description="Helical" evidence="1">
    <location>
        <begin position="30"/>
        <end position="48"/>
    </location>
</feature>
<evidence type="ECO:0000256" key="1">
    <source>
        <dbReference type="SAM" id="Phobius"/>
    </source>
</evidence>
<dbReference type="InterPro" id="IPR030191">
    <property type="entry name" value="CodB"/>
</dbReference>
<reference evidence="3" key="1">
    <citation type="submission" date="2016-12" db="EMBL/GenBank/DDBJ databases">
        <title>Comparative genomics of four Isosphaeraceae planctomycetes: a common pool of plasmids and glycoside hydrolase genes.</title>
        <authorList>
            <person name="Ivanova A."/>
        </authorList>
    </citation>
    <scope>NUCLEOTIDE SEQUENCE [LARGE SCALE GENOMIC DNA]</scope>
    <source>
        <strain evidence="3">PX4</strain>
    </source>
</reference>
<evidence type="ECO:0000313" key="2">
    <source>
        <dbReference type="EMBL" id="APW60346.1"/>
    </source>
</evidence>
<feature type="transmembrane region" description="Helical" evidence="1">
    <location>
        <begin position="143"/>
        <end position="161"/>
    </location>
</feature>
<keyword evidence="1" id="KW-0812">Transmembrane</keyword>
<dbReference type="EMBL" id="CP019082">
    <property type="protein sequence ID" value="APW60346.1"/>
    <property type="molecule type" value="Genomic_DNA"/>
</dbReference>
<evidence type="ECO:0008006" key="4">
    <source>
        <dbReference type="Google" id="ProtNLM"/>
    </source>
</evidence>
<feature type="transmembrane region" description="Helical" evidence="1">
    <location>
        <begin position="293"/>
        <end position="318"/>
    </location>
</feature>
<dbReference type="OrthoDB" id="9787279at2"/>
<dbReference type="PANTHER" id="PTHR30569">
    <property type="entry name" value="CYTOSINE TRANSPORTER CODB"/>
    <property type="match status" value="1"/>
</dbReference>
<feature type="transmembrane region" description="Helical" evidence="1">
    <location>
        <begin position="173"/>
        <end position="196"/>
    </location>
</feature>
<dbReference type="KEGG" id="pbor:BSF38_01814"/>
<dbReference type="Gene3D" id="1.10.4160.10">
    <property type="entry name" value="Hydantoin permease"/>
    <property type="match status" value="1"/>
</dbReference>
<feature type="transmembrane region" description="Helical" evidence="1">
    <location>
        <begin position="208"/>
        <end position="234"/>
    </location>
</feature>
<protein>
    <recommendedName>
        <fullName evidence="4">Cytosine permease</fullName>
    </recommendedName>
</protein>